<evidence type="ECO:0000313" key="4">
    <source>
        <dbReference type="EMBL" id="MDQ0188899.1"/>
    </source>
</evidence>
<organism evidence="4 5">
    <name type="scientific">Alicyclobacillus cycloheptanicus</name>
    <dbReference type="NCBI Taxonomy" id="1457"/>
    <lineage>
        <taxon>Bacteria</taxon>
        <taxon>Bacillati</taxon>
        <taxon>Bacillota</taxon>
        <taxon>Bacilli</taxon>
        <taxon>Bacillales</taxon>
        <taxon>Alicyclobacillaceae</taxon>
        <taxon>Alicyclobacillus</taxon>
    </lineage>
</organism>
<comment type="caution">
    <text evidence="4">The sequence shown here is derived from an EMBL/GenBank/DDBJ whole genome shotgun (WGS) entry which is preliminary data.</text>
</comment>
<accession>A0ABT9XFP9</accession>
<dbReference type="InterPro" id="IPR028096">
    <property type="entry name" value="EfeO_Cupredoxin"/>
</dbReference>
<protein>
    <submittedName>
        <fullName evidence="4">Plastocyanin</fullName>
    </submittedName>
</protein>
<evidence type="ECO:0000256" key="2">
    <source>
        <dbReference type="SAM" id="SignalP"/>
    </source>
</evidence>
<dbReference type="SUPFAM" id="SSF49503">
    <property type="entry name" value="Cupredoxins"/>
    <property type="match status" value="1"/>
</dbReference>
<evidence type="ECO:0000313" key="5">
    <source>
        <dbReference type="Proteomes" id="UP001232973"/>
    </source>
</evidence>
<feature type="signal peptide" evidence="2">
    <location>
        <begin position="1"/>
        <end position="30"/>
    </location>
</feature>
<dbReference type="Pfam" id="PF13473">
    <property type="entry name" value="Cupredoxin_1"/>
    <property type="match status" value="1"/>
</dbReference>
<feature type="chain" id="PRO_5045527705" evidence="2">
    <location>
        <begin position="31"/>
        <end position="122"/>
    </location>
</feature>
<dbReference type="EMBL" id="JAUSTP010000003">
    <property type="protein sequence ID" value="MDQ0188899.1"/>
    <property type="molecule type" value="Genomic_DNA"/>
</dbReference>
<feature type="domain" description="EfeO-type cupredoxin-like" evidence="3">
    <location>
        <begin position="15"/>
        <end position="120"/>
    </location>
</feature>
<dbReference type="InterPro" id="IPR008972">
    <property type="entry name" value="Cupredoxin"/>
</dbReference>
<dbReference type="Gene3D" id="2.60.40.420">
    <property type="entry name" value="Cupredoxins - blue copper proteins"/>
    <property type="match status" value="1"/>
</dbReference>
<evidence type="ECO:0000259" key="3">
    <source>
        <dbReference type="Pfam" id="PF13473"/>
    </source>
</evidence>
<evidence type="ECO:0000256" key="1">
    <source>
        <dbReference type="ARBA" id="ARBA00022723"/>
    </source>
</evidence>
<keyword evidence="1" id="KW-0479">Metal-binding</keyword>
<dbReference type="Proteomes" id="UP001232973">
    <property type="component" value="Unassembled WGS sequence"/>
</dbReference>
<reference evidence="4 5" key="1">
    <citation type="submission" date="2023-07" db="EMBL/GenBank/DDBJ databases">
        <title>Genomic Encyclopedia of Type Strains, Phase IV (KMG-IV): sequencing the most valuable type-strain genomes for metagenomic binning, comparative biology and taxonomic classification.</title>
        <authorList>
            <person name="Goeker M."/>
        </authorList>
    </citation>
    <scope>NUCLEOTIDE SEQUENCE [LARGE SCALE GENOMIC DNA]</scope>
    <source>
        <strain evidence="4 5">DSM 4006</strain>
    </source>
</reference>
<dbReference type="CDD" id="cd00920">
    <property type="entry name" value="Cupredoxin"/>
    <property type="match status" value="1"/>
</dbReference>
<keyword evidence="2" id="KW-0732">Signal</keyword>
<dbReference type="InterPro" id="IPR033138">
    <property type="entry name" value="Cu_oxidase_CS"/>
</dbReference>
<dbReference type="RefSeq" id="WP_274456509.1">
    <property type="nucleotide sequence ID" value="NZ_CP067097.1"/>
</dbReference>
<keyword evidence="5" id="KW-1185">Reference proteome</keyword>
<proteinExistence type="predicted"/>
<dbReference type="PROSITE" id="PS00079">
    <property type="entry name" value="MULTICOPPER_OXIDASE1"/>
    <property type="match status" value="1"/>
</dbReference>
<gene>
    <name evidence="4" type="ORF">J2S03_000713</name>
</gene>
<sequence length="122" mass="13201">MKRVMRLGLGVGVSALCLAGTMCVTAPTYANPATHITLRDGQITPAAFTAKRGSLVEIEVVNRGTKRHNLVIPDFYIFTQNLNPGEDVTASFRPDKTGTFRYYSDVNGQPEPGMQGTLTVTP</sequence>
<name>A0ABT9XFP9_9BACL</name>